<organism evidence="1">
    <name type="scientific">Arundo donax</name>
    <name type="common">Giant reed</name>
    <name type="synonym">Donax arundinaceus</name>
    <dbReference type="NCBI Taxonomy" id="35708"/>
    <lineage>
        <taxon>Eukaryota</taxon>
        <taxon>Viridiplantae</taxon>
        <taxon>Streptophyta</taxon>
        <taxon>Embryophyta</taxon>
        <taxon>Tracheophyta</taxon>
        <taxon>Spermatophyta</taxon>
        <taxon>Magnoliopsida</taxon>
        <taxon>Liliopsida</taxon>
        <taxon>Poales</taxon>
        <taxon>Poaceae</taxon>
        <taxon>PACMAD clade</taxon>
        <taxon>Arundinoideae</taxon>
        <taxon>Arundineae</taxon>
        <taxon>Arundo</taxon>
    </lineage>
</organism>
<evidence type="ECO:0000313" key="1">
    <source>
        <dbReference type="EMBL" id="JAD19650.1"/>
    </source>
</evidence>
<name>A0A0A8Y319_ARUDO</name>
<accession>A0A0A8Y319</accession>
<reference evidence="1" key="2">
    <citation type="journal article" date="2015" name="Data Brief">
        <title>Shoot transcriptome of the giant reed, Arundo donax.</title>
        <authorList>
            <person name="Barrero R.A."/>
            <person name="Guerrero F.D."/>
            <person name="Moolhuijzen P."/>
            <person name="Goolsby J.A."/>
            <person name="Tidwell J."/>
            <person name="Bellgard S.E."/>
            <person name="Bellgard M.I."/>
        </authorList>
    </citation>
    <scope>NUCLEOTIDE SEQUENCE</scope>
    <source>
        <tissue evidence="1">Shoot tissue taken approximately 20 cm above the soil surface</tissue>
    </source>
</reference>
<sequence length="15" mass="1893">MRSTYGWWLLSHKLD</sequence>
<protein>
    <submittedName>
        <fullName evidence="1">Uncharacterized protein</fullName>
    </submittedName>
</protein>
<proteinExistence type="predicted"/>
<dbReference type="EMBL" id="GBRH01278245">
    <property type="protein sequence ID" value="JAD19650.1"/>
    <property type="molecule type" value="Transcribed_RNA"/>
</dbReference>
<reference evidence="1" key="1">
    <citation type="submission" date="2014-09" db="EMBL/GenBank/DDBJ databases">
        <authorList>
            <person name="Magalhaes I.L.F."/>
            <person name="Oliveira U."/>
            <person name="Santos F.R."/>
            <person name="Vidigal T.H.D.A."/>
            <person name="Brescovit A.D."/>
            <person name="Santos A.J."/>
        </authorList>
    </citation>
    <scope>NUCLEOTIDE SEQUENCE</scope>
    <source>
        <tissue evidence="1">Shoot tissue taken approximately 20 cm above the soil surface</tissue>
    </source>
</reference>